<proteinExistence type="predicted"/>
<protein>
    <submittedName>
        <fullName evidence="5">ABC transporter ATP-binding protein</fullName>
    </submittedName>
</protein>
<sequence>MGILQLRGVTVGYGSTTVIDHLDWAVGTTRSPVTALLGPSGCGKSTLLRAIAGLEPLIAGTVEWDGHDLSHVPVHRRDFGVVFQDGQLFSGRTVGQNIAYGLRLRRWPRAAIAARVADMLELVQLPGSADRRVTDLSGGQAQRVALARALAPRPRLLLLDEPLAALDARLREELAFAIGDIVRAADTPTVVVTHDRAEAALLADEVSVMRDGAIVQTAPPAHLWQRPADDWVADFLGATLLVDAEVDGASLQTPFGAVPTAALAGGLPAGPCRLALRPESLLAESLLADSRGSGPAEGGREGVVTHSAALPAGRRLRVATAGLGEVDAVTAEDPAVGATVRLRMDPAHVAVIGL</sequence>
<dbReference type="Pfam" id="PF08402">
    <property type="entry name" value="TOBE_2"/>
    <property type="match status" value="1"/>
</dbReference>
<feature type="domain" description="ABC transporter" evidence="4">
    <location>
        <begin position="4"/>
        <end position="236"/>
    </location>
</feature>
<evidence type="ECO:0000256" key="1">
    <source>
        <dbReference type="ARBA" id="ARBA00022448"/>
    </source>
</evidence>
<dbReference type="PROSITE" id="PS00211">
    <property type="entry name" value="ABC_TRANSPORTER_1"/>
    <property type="match status" value="1"/>
</dbReference>
<accession>A0ABP7P0R7</accession>
<dbReference type="SUPFAM" id="SSF52540">
    <property type="entry name" value="P-loop containing nucleoside triphosphate hydrolases"/>
    <property type="match status" value="1"/>
</dbReference>
<dbReference type="GO" id="GO:0005524">
    <property type="term" value="F:ATP binding"/>
    <property type="evidence" value="ECO:0007669"/>
    <property type="project" value="UniProtKB-KW"/>
</dbReference>
<dbReference type="RefSeq" id="WP_344782477.1">
    <property type="nucleotide sequence ID" value="NZ_BAAAZW010000004.1"/>
</dbReference>
<keyword evidence="3 5" id="KW-0067">ATP-binding</keyword>
<evidence type="ECO:0000313" key="5">
    <source>
        <dbReference type="EMBL" id="GAA3957761.1"/>
    </source>
</evidence>
<dbReference type="EMBL" id="BAAAZW010000004">
    <property type="protein sequence ID" value="GAA3957761.1"/>
    <property type="molecule type" value="Genomic_DNA"/>
</dbReference>
<dbReference type="InterPro" id="IPR003439">
    <property type="entry name" value="ABC_transporter-like_ATP-bd"/>
</dbReference>
<dbReference type="PROSITE" id="PS50893">
    <property type="entry name" value="ABC_TRANSPORTER_2"/>
    <property type="match status" value="1"/>
</dbReference>
<dbReference type="InterPro" id="IPR013611">
    <property type="entry name" value="Transp-assoc_OB_typ2"/>
</dbReference>
<dbReference type="SMART" id="SM00382">
    <property type="entry name" value="AAA"/>
    <property type="match status" value="1"/>
</dbReference>
<comment type="caution">
    <text evidence="5">The sequence shown here is derived from an EMBL/GenBank/DDBJ whole genome shotgun (WGS) entry which is preliminary data.</text>
</comment>
<name>A0ABP7P0R7_9ACTN</name>
<gene>
    <name evidence="5" type="ORF">GCM10022231_16280</name>
</gene>
<dbReference type="PANTHER" id="PTHR42781:SF4">
    <property type="entry name" value="SPERMIDINE_PUTRESCINE IMPORT ATP-BINDING PROTEIN POTA"/>
    <property type="match status" value="1"/>
</dbReference>
<dbReference type="Gene3D" id="3.40.50.300">
    <property type="entry name" value="P-loop containing nucleotide triphosphate hydrolases"/>
    <property type="match status" value="1"/>
</dbReference>
<dbReference type="InterPro" id="IPR003593">
    <property type="entry name" value="AAA+_ATPase"/>
</dbReference>
<evidence type="ECO:0000313" key="6">
    <source>
        <dbReference type="Proteomes" id="UP001418444"/>
    </source>
</evidence>
<dbReference type="InterPro" id="IPR017871">
    <property type="entry name" value="ABC_transporter-like_CS"/>
</dbReference>
<dbReference type="InterPro" id="IPR050093">
    <property type="entry name" value="ABC_SmlMolc_Importer"/>
</dbReference>
<keyword evidence="1" id="KW-0813">Transport</keyword>
<reference evidence="6" key="1">
    <citation type="journal article" date="2019" name="Int. J. Syst. Evol. Microbiol.">
        <title>The Global Catalogue of Microorganisms (GCM) 10K type strain sequencing project: providing services to taxonomists for standard genome sequencing and annotation.</title>
        <authorList>
            <consortium name="The Broad Institute Genomics Platform"/>
            <consortium name="The Broad Institute Genome Sequencing Center for Infectious Disease"/>
            <person name="Wu L."/>
            <person name="Ma J."/>
        </authorList>
    </citation>
    <scope>NUCLEOTIDE SEQUENCE [LARGE SCALE GENOMIC DNA]</scope>
    <source>
        <strain evidence="6">JCM 16923</strain>
    </source>
</reference>
<organism evidence="5 6">
    <name type="scientific">Gordonia caeni</name>
    <dbReference type="NCBI Taxonomy" id="1007097"/>
    <lineage>
        <taxon>Bacteria</taxon>
        <taxon>Bacillati</taxon>
        <taxon>Actinomycetota</taxon>
        <taxon>Actinomycetes</taxon>
        <taxon>Mycobacteriales</taxon>
        <taxon>Gordoniaceae</taxon>
        <taxon>Gordonia</taxon>
    </lineage>
</organism>
<keyword evidence="2" id="KW-0547">Nucleotide-binding</keyword>
<evidence type="ECO:0000256" key="3">
    <source>
        <dbReference type="ARBA" id="ARBA00022840"/>
    </source>
</evidence>
<keyword evidence="6" id="KW-1185">Reference proteome</keyword>
<dbReference type="Pfam" id="PF00005">
    <property type="entry name" value="ABC_tran"/>
    <property type="match status" value="1"/>
</dbReference>
<evidence type="ECO:0000259" key="4">
    <source>
        <dbReference type="PROSITE" id="PS50893"/>
    </source>
</evidence>
<dbReference type="InterPro" id="IPR027417">
    <property type="entry name" value="P-loop_NTPase"/>
</dbReference>
<dbReference type="PANTHER" id="PTHR42781">
    <property type="entry name" value="SPERMIDINE/PUTRESCINE IMPORT ATP-BINDING PROTEIN POTA"/>
    <property type="match status" value="1"/>
</dbReference>
<dbReference type="Proteomes" id="UP001418444">
    <property type="component" value="Unassembled WGS sequence"/>
</dbReference>
<evidence type="ECO:0000256" key="2">
    <source>
        <dbReference type="ARBA" id="ARBA00022741"/>
    </source>
</evidence>